<dbReference type="VEuPathDB" id="FungiDB:FOXG_22447"/>
<dbReference type="RefSeq" id="XP_018257037.1">
    <property type="nucleotide sequence ID" value="XM_018402855.1"/>
</dbReference>
<organism evidence="1 4">
    <name type="scientific">Fusarium oxysporum f. sp. lycopersici (strain 4287 / CBS 123668 / FGSC 9935 / NRRL 34936)</name>
    <name type="common">Fusarium vascular wilt of tomato</name>
    <dbReference type="NCBI Taxonomy" id="426428"/>
    <lineage>
        <taxon>Eukaryota</taxon>
        <taxon>Fungi</taxon>
        <taxon>Dikarya</taxon>
        <taxon>Ascomycota</taxon>
        <taxon>Pezizomycotina</taxon>
        <taxon>Sordariomycetes</taxon>
        <taxon>Hypocreomycetidae</taxon>
        <taxon>Hypocreales</taxon>
        <taxon>Nectriaceae</taxon>
        <taxon>Fusarium</taxon>
        <taxon>Fusarium oxysporum species complex</taxon>
    </lineage>
</organism>
<dbReference type="GeneID" id="28959967"/>
<evidence type="ECO:0000313" key="1">
    <source>
        <dbReference type="EMBL" id="KNB04301.1"/>
    </source>
</evidence>
<dbReference type="EMBL" id="DS231702">
    <property type="protein sequence ID" value="KNB04301.1"/>
    <property type="molecule type" value="Genomic_DNA"/>
</dbReference>
<evidence type="ECO:0000313" key="3">
    <source>
        <dbReference type="EMBL" id="KNB18992.1"/>
    </source>
</evidence>
<reference evidence="1" key="1">
    <citation type="submission" date="2007-04" db="EMBL/GenBank/DDBJ databases">
        <authorList>
            <consortium name="The Broad Institute Genome Sequencing Platform"/>
            <person name="Birren B."/>
            <person name="Lander E."/>
            <person name="Galagan J."/>
            <person name="Nusbaum C."/>
            <person name="Devon K."/>
            <person name="Ma L.-J."/>
            <person name="Jaffe D."/>
            <person name="Butler J."/>
            <person name="Alvarez P."/>
            <person name="Gnerre S."/>
            <person name="Grabherr M."/>
            <person name="Kleber M."/>
            <person name="Mauceli E."/>
            <person name="Brockman W."/>
            <person name="MacCallum I.A."/>
            <person name="Young S."/>
            <person name="LaButti K."/>
            <person name="DeCaprio D."/>
            <person name="Crawford M."/>
            <person name="Koehrsen M."/>
            <person name="Engels R."/>
            <person name="Montgomery P."/>
            <person name="Pearson M."/>
            <person name="Howarth C."/>
            <person name="Larson L."/>
            <person name="White J."/>
            <person name="O'Leary S."/>
            <person name="Kodira C."/>
            <person name="Zeng Q."/>
            <person name="Yandava C."/>
            <person name="Alvarado L."/>
            <person name="Kistler C."/>
            <person name="Shim W.-B."/>
            <person name="Kang S."/>
            <person name="Woloshuk C."/>
        </authorList>
    </citation>
    <scope>NUCLEOTIDE SEQUENCE</scope>
    <source>
        <strain evidence="1">4287</strain>
    </source>
</reference>
<dbReference type="KEGG" id="fox:FOXG_22447"/>
<dbReference type="VEuPathDB" id="FungiDB:FOXG_19261"/>
<dbReference type="KEGG" id="fox:FOXG_19261"/>
<dbReference type="GeneID" id="28960104"/>
<dbReference type="AlphaFoldDB" id="A0A0J9V0C1"/>
<dbReference type="EMBL" id="DS231729">
    <property type="protein sequence ID" value="KNB18992.1"/>
    <property type="molecule type" value="Genomic_DNA"/>
</dbReference>
<protein>
    <submittedName>
        <fullName evidence="1">Uncharacterized protein</fullName>
    </submittedName>
</protein>
<evidence type="ECO:0000313" key="4">
    <source>
        <dbReference type="Proteomes" id="UP000009097"/>
    </source>
</evidence>
<dbReference type="VEuPathDB" id="FungiDB:FOXG_19398"/>
<proteinExistence type="predicted"/>
<gene>
    <name evidence="1" type="ORF">FOXG_19261</name>
    <name evidence="2" type="ORF">FOXG_19398</name>
    <name evidence="3" type="ORF">FOXG_22447</name>
</gene>
<dbReference type="RefSeq" id="XP_018242346.1">
    <property type="nucleotide sequence ID" value="XM_018399457.1"/>
</dbReference>
<accession>A0A0J9V0C1</accession>
<sequence length="35" mass="3834">MATFEVHNSAVADLDKSAEASHISKQYGHSFMINP</sequence>
<evidence type="ECO:0000313" key="2">
    <source>
        <dbReference type="EMBL" id="KNB04772.1"/>
    </source>
</evidence>
<dbReference type="Proteomes" id="UP000009097">
    <property type="component" value="Unassembled WGS sequence"/>
</dbReference>
<reference evidence="1" key="2">
    <citation type="journal article" date="2010" name="Nature">
        <title>Comparative genomics reveals mobile pathogenicity chromosomes in Fusarium.</title>
        <authorList>
            <person name="Ma L.J."/>
            <person name="van der Does H.C."/>
            <person name="Borkovich K.A."/>
            <person name="Coleman J.J."/>
            <person name="Daboussi M.J."/>
            <person name="Di Pietro A."/>
            <person name="Dufresne M."/>
            <person name="Freitag M."/>
            <person name="Grabherr M."/>
            <person name="Henrissat B."/>
            <person name="Houterman P.M."/>
            <person name="Kang S."/>
            <person name="Shim W.B."/>
            <person name="Woloshuk C."/>
            <person name="Xie X."/>
            <person name="Xu J.R."/>
            <person name="Antoniw J."/>
            <person name="Baker S.E."/>
            <person name="Bluhm B.H."/>
            <person name="Breakspear A."/>
            <person name="Brown D.W."/>
            <person name="Butchko R.A."/>
            <person name="Chapman S."/>
            <person name="Coulson R."/>
            <person name="Coutinho P.M."/>
            <person name="Danchin E.G."/>
            <person name="Diener A."/>
            <person name="Gale L.R."/>
            <person name="Gardiner D.M."/>
            <person name="Goff S."/>
            <person name="Hammond-Kosack K.E."/>
            <person name="Hilburn K."/>
            <person name="Hua-Van A."/>
            <person name="Jonkers W."/>
            <person name="Kazan K."/>
            <person name="Kodira C.D."/>
            <person name="Koehrsen M."/>
            <person name="Kumar L."/>
            <person name="Lee Y.H."/>
            <person name="Li L."/>
            <person name="Manners J.M."/>
            <person name="Miranda-Saavedra D."/>
            <person name="Mukherjee M."/>
            <person name="Park G."/>
            <person name="Park J."/>
            <person name="Park S.Y."/>
            <person name="Proctor R.H."/>
            <person name="Regev A."/>
            <person name="Ruiz-Roldan M.C."/>
            <person name="Sain D."/>
            <person name="Sakthikumar S."/>
            <person name="Sykes S."/>
            <person name="Schwartz D.C."/>
            <person name="Turgeon B.G."/>
            <person name="Wapinski I."/>
            <person name="Yoder O."/>
            <person name="Young S."/>
            <person name="Zeng Q."/>
            <person name="Zhou S."/>
            <person name="Galagan J."/>
            <person name="Cuomo C.A."/>
            <person name="Kistler H.C."/>
            <person name="Rep M."/>
        </authorList>
    </citation>
    <scope>NUCLEOTIDE SEQUENCE [LARGE SCALE GENOMIC DNA]</scope>
    <source>
        <strain evidence="1">4287</strain>
    </source>
</reference>
<dbReference type="KEGG" id="fox:FOXG_19398"/>
<dbReference type="RefSeq" id="XP_018242817.1">
    <property type="nucleotide sequence ID" value="XM_018399611.1"/>
</dbReference>
<dbReference type="GeneID" id="28963153"/>
<dbReference type="EMBL" id="DS231702">
    <property type="protein sequence ID" value="KNB04772.1"/>
    <property type="molecule type" value="Genomic_DNA"/>
</dbReference>
<name>A0A0J9V0C1_FUSO4</name>